<dbReference type="SUPFAM" id="SSF52833">
    <property type="entry name" value="Thioredoxin-like"/>
    <property type="match status" value="1"/>
</dbReference>
<proteinExistence type="evidence at transcript level"/>
<dbReference type="InterPro" id="IPR010987">
    <property type="entry name" value="Glutathione-S-Trfase_C-like"/>
</dbReference>
<dbReference type="SFLD" id="SFLDG00358">
    <property type="entry name" value="Main_(cytGST)"/>
    <property type="match status" value="1"/>
</dbReference>
<dbReference type="InterPro" id="IPR036282">
    <property type="entry name" value="Glutathione-S-Trfase_C_sf"/>
</dbReference>
<dbReference type="EMBL" id="MN122323">
    <property type="protein sequence ID" value="QIC35742.1"/>
    <property type="molecule type" value="mRNA"/>
</dbReference>
<dbReference type="SFLD" id="SFLDS00019">
    <property type="entry name" value="Glutathione_Transferase_(cytos"/>
    <property type="match status" value="1"/>
</dbReference>
<reference evidence="4" key="1">
    <citation type="submission" date="2019-06" db="EMBL/GenBank/DDBJ databases">
        <title>Cloning of cDNAs encoding glutathione S-transferases in the antennae of Ostrinia furnacalis.</title>
        <authorList>
            <person name="Liu S."/>
        </authorList>
    </citation>
    <scope>NUCLEOTIDE SEQUENCE</scope>
    <source>
        <strain evidence="4">HF</strain>
    </source>
</reference>
<organism evidence="4">
    <name type="scientific">Ostrinia furnacalis</name>
    <name type="common">Asian corn borer</name>
    <dbReference type="NCBI Taxonomy" id="93504"/>
    <lineage>
        <taxon>Eukaryota</taxon>
        <taxon>Metazoa</taxon>
        <taxon>Ecdysozoa</taxon>
        <taxon>Arthropoda</taxon>
        <taxon>Hexapoda</taxon>
        <taxon>Insecta</taxon>
        <taxon>Pterygota</taxon>
        <taxon>Neoptera</taxon>
        <taxon>Endopterygota</taxon>
        <taxon>Lepidoptera</taxon>
        <taxon>Glossata</taxon>
        <taxon>Ditrysia</taxon>
        <taxon>Pyraloidea</taxon>
        <taxon>Crambidae</taxon>
        <taxon>Pyraustinae</taxon>
        <taxon>Ostrinia</taxon>
    </lineage>
</organism>
<dbReference type="Pfam" id="PF00043">
    <property type="entry name" value="GST_C"/>
    <property type="match status" value="1"/>
</dbReference>
<dbReference type="Gene3D" id="1.20.1050.10">
    <property type="match status" value="1"/>
</dbReference>
<comment type="subunit">
    <text evidence="1">Homodimer.</text>
</comment>
<dbReference type="PANTHER" id="PTHR43969">
    <property type="entry name" value="GLUTATHIONE S TRANSFERASE D10, ISOFORM A-RELATED"/>
    <property type="match status" value="1"/>
</dbReference>
<protein>
    <submittedName>
        <fullName evidence="4">Glutathione S-transferase epsilon 2</fullName>
    </submittedName>
</protein>
<dbReference type="PROSITE" id="PS50405">
    <property type="entry name" value="GST_CTER"/>
    <property type="match status" value="1"/>
</dbReference>
<evidence type="ECO:0000313" key="4">
    <source>
        <dbReference type="EMBL" id="QIC35742.1"/>
    </source>
</evidence>
<accession>A0A6C0W923</accession>
<dbReference type="FunFam" id="1.20.1050.10:FF:000007">
    <property type="entry name" value="Glutathione S-transferase 1-1"/>
    <property type="match status" value="1"/>
</dbReference>
<name>A0A6C0W923_OSTFU</name>
<evidence type="ECO:0000259" key="3">
    <source>
        <dbReference type="PROSITE" id="PS50405"/>
    </source>
</evidence>
<dbReference type="SUPFAM" id="SSF47616">
    <property type="entry name" value="GST C-terminal domain-like"/>
    <property type="match status" value="1"/>
</dbReference>
<dbReference type="InterPro" id="IPR040079">
    <property type="entry name" value="Glutathione_S-Trfase"/>
</dbReference>
<feature type="domain" description="GST N-terminal" evidence="2">
    <location>
        <begin position="1"/>
        <end position="83"/>
    </location>
</feature>
<keyword evidence="4" id="KW-0808">Transferase</keyword>
<sequence>MVLTLYKLDASPPARAVMMTIEALGIQDVEYVDVNLLTKDHLTEEYLKMNPQHTIPMLKDDDFIIWDSHAITAYLVGKYAENNALYPTDLKKRALIDQRLHFDSGILFPALRGNVEPVLFKGESSFKPEGLEKISAAYEFTDKFLASVSPYLAGSDLTLADICCVATISSLNALVPIDDNKYPNLAAWLERCSTEEFYKKANEAGAQLLGQIVKSKLA</sequence>
<dbReference type="CDD" id="cd03045">
    <property type="entry name" value="GST_N_Delta_Epsilon"/>
    <property type="match status" value="1"/>
</dbReference>
<dbReference type="InterPro" id="IPR004045">
    <property type="entry name" value="Glutathione_S-Trfase_N"/>
</dbReference>
<evidence type="ECO:0000256" key="1">
    <source>
        <dbReference type="ARBA" id="ARBA00011738"/>
    </source>
</evidence>
<evidence type="ECO:0000259" key="2">
    <source>
        <dbReference type="PROSITE" id="PS50404"/>
    </source>
</evidence>
<dbReference type="AlphaFoldDB" id="A0A6C0W923"/>
<dbReference type="GO" id="GO:0006749">
    <property type="term" value="P:glutathione metabolic process"/>
    <property type="evidence" value="ECO:0007669"/>
    <property type="project" value="TreeGrafter"/>
</dbReference>
<dbReference type="SFLD" id="SFLDG01153">
    <property type="entry name" value="Main.4:_Theta-like"/>
    <property type="match status" value="1"/>
</dbReference>
<dbReference type="PROSITE" id="PS50404">
    <property type="entry name" value="GST_NTER"/>
    <property type="match status" value="1"/>
</dbReference>
<dbReference type="GO" id="GO:0004364">
    <property type="term" value="F:glutathione transferase activity"/>
    <property type="evidence" value="ECO:0007669"/>
    <property type="project" value="TreeGrafter"/>
</dbReference>
<dbReference type="InterPro" id="IPR004046">
    <property type="entry name" value="GST_C"/>
</dbReference>
<dbReference type="InterPro" id="IPR036249">
    <property type="entry name" value="Thioredoxin-like_sf"/>
</dbReference>
<dbReference type="Gene3D" id="3.40.30.10">
    <property type="entry name" value="Glutaredoxin"/>
    <property type="match status" value="1"/>
</dbReference>
<feature type="domain" description="GST C-terminal" evidence="3">
    <location>
        <begin position="89"/>
        <end position="212"/>
    </location>
</feature>
<dbReference type="FunFam" id="3.40.30.10:FF:000034">
    <property type="entry name" value="glutathione S-transferase 1"/>
    <property type="match status" value="1"/>
</dbReference>
<dbReference type="PANTHER" id="PTHR43969:SF9">
    <property type="entry name" value="GLUTATHIONE S TRANSFERASE D10, ISOFORM A-RELATED"/>
    <property type="match status" value="1"/>
</dbReference>
<dbReference type="Pfam" id="PF13417">
    <property type="entry name" value="GST_N_3"/>
    <property type="match status" value="1"/>
</dbReference>
<dbReference type="CDD" id="cd03177">
    <property type="entry name" value="GST_C_Delta_Epsilon"/>
    <property type="match status" value="1"/>
</dbReference>